<keyword evidence="8" id="KW-0614">Plasmid</keyword>
<dbReference type="SUPFAM" id="SSF51735">
    <property type="entry name" value="NAD(P)-binding Rossmann-fold domains"/>
    <property type="match status" value="1"/>
</dbReference>
<dbReference type="Pfam" id="PF02826">
    <property type="entry name" value="2-Hacid_dh_C"/>
    <property type="match status" value="1"/>
</dbReference>
<name>A0A2Z2PN34_AGRTU</name>
<keyword evidence="2" id="KW-0028">Amino-acid biosynthesis</keyword>
<keyword evidence="4" id="KW-0520">NAD</keyword>
<dbReference type="PROSITE" id="PS00065">
    <property type="entry name" value="D_2_HYDROXYACID_DH_1"/>
    <property type="match status" value="1"/>
</dbReference>
<dbReference type="SUPFAM" id="SSF52283">
    <property type="entry name" value="Formate/glycerate dehydrogenase catalytic domain-like"/>
    <property type="match status" value="1"/>
</dbReference>
<dbReference type="InterPro" id="IPR006140">
    <property type="entry name" value="D-isomer_DH_NAD-bd"/>
</dbReference>
<dbReference type="GO" id="GO:0016616">
    <property type="term" value="F:oxidoreductase activity, acting on the CH-OH group of donors, NAD or NADP as acceptor"/>
    <property type="evidence" value="ECO:0007669"/>
    <property type="project" value="InterPro"/>
</dbReference>
<dbReference type="InterPro" id="IPR006139">
    <property type="entry name" value="D-isomer_2_OHA_DH_cat_dom"/>
</dbReference>
<dbReference type="InterPro" id="IPR036291">
    <property type="entry name" value="NAD(P)-bd_dom_sf"/>
</dbReference>
<feature type="domain" description="D-isomer specific 2-hydroxyacid dehydrogenase NAD-binding" evidence="7">
    <location>
        <begin position="103"/>
        <end position="283"/>
    </location>
</feature>
<dbReference type="GO" id="GO:0051287">
    <property type="term" value="F:NAD binding"/>
    <property type="evidence" value="ECO:0007669"/>
    <property type="project" value="InterPro"/>
</dbReference>
<evidence type="ECO:0000259" key="6">
    <source>
        <dbReference type="Pfam" id="PF00389"/>
    </source>
</evidence>
<feature type="domain" description="D-isomer specific 2-hydroxyacid dehydrogenase catalytic" evidence="6">
    <location>
        <begin position="7"/>
        <end position="301"/>
    </location>
</feature>
<evidence type="ECO:0000313" key="8">
    <source>
        <dbReference type="EMBL" id="ASK43700.1"/>
    </source>
</evidence>
<evidence type="ECO:0008006" key="9">
    <source>
        <dbReference type="Google" id="ProtNLM"/>
    </source>
</evidence>
<reference evidence="8" key="1">
    <citation type="submission" date="2016-10" db="EMBL/GenBank/DDBJ databases">
        <title>Agrobacterium Ti plasmids: Classification based on T-DNA and Vir regions organization.</title>
        <authorList>
            <person name="Nabi N."/>
            <person name="Vial L."/>
            <person name="Ben Hafsa A."/>
            <person name="Chapulliot D."/>
            <person name="Berard A."/>
            <person name="Chauveau A."/>
            <person name="Le Paslier M.-C."/>
            <person name="Harzallah Skhiri F."/>
            <person name="Brunel D."/>
            <person name="Nesme X."/>
            <person name="Chaouachi M."/>
        </authorList>
    </citation>
    <scope>NUCLEOTIDE SEQUENCE</scope>
    <source>
        <strain evidence="8">CFBP1904</strain>
        <plasmid evidence="8">pTi_CFBP1904</plasmid>
    </source>
</reference>
<dbReference type="PANTHER" id="PTHR42789:SF1">
    <property type="entry name" value="D-ISOMER SPECIFIC 2-HYDROXYACID DEHYDROGENASE FAMILY PROTEIN (AFU_ORTHOLOGUE AFUA_6G10090)"/>
    <property type="match status" value="1"/>
</dbReference>
<evidence type="ECO:0000256" key="1">
    <source>
        <dbReference type="ARBA" id="ARBA00005854"/>
    </source>
</evidence>
<dbReference type="AlphaFoldDB" id="A0A2Z2PN34"/>
<dbReference type="Gene3D" id="3.40.50.720">
    <property type="entry name" value="NAD(P)-binding Rossmann-like Domain"/>
    <property type="match status" value="2"/>
</dbReference>
<organism evidence="8">
    <name type="scientific">Agrobacterium tumefaciens</name>
    <dbReference type="NCBI Taxonomy" id="358"/>
    <lineage>
        <taxon>Bacteria</taxon>
        <taxon>Pseudomonadati</taxon>
        <taxon>Pseudomonadota</taxon>
        <taxon>Alphaproteobacteria</taxon>
        <taxon>Hyphomicrobiales</taxon>
        <taxon>Rhizobiaceae</taxon>
        <taxon>Rhizobium/Agrobacterium group</taxon>
        <taxon>Agrobacterium</taxon>
        <taxon>Agrobacterium tumefaciens complex</taxon>
    </lineage>
</organism>
<protein>
    <recommendedName>
        <fullName evidence="9">3-phosphoglycerate dehydrogenase</fullName>
    </recommendedName>
</protein>
<evidence type="ECO:0000256" key="3">
    <source>
        <dbReference type="ARBA" id="ARBA00023002"/>
    </source>
</evidence>
<evidence type="ECO:0000256" key="5">
    <source>
        <dbReference type="RuleBase" id="RU003719"/>
    </source>
</evidence>
<evidence type="ECO:0000259" key="7">
    <source>
        <dbReference type="Pfam" id="PF02826"/>
    </source>
</evidence>
<proteinExistence type="inferred from homology"/>
<geneLocation type="plasmid" evidence="8">
    <name>pTi_CFBP1904</name>
</geneLocation>
<sequence>MCMMKILLLGHYHQSMIDELAARHAVEQVKDGDFTKHLHDIDILVLRSHVGVTTADINRAGRLSLIIKAGSGFDNIDVNAARNRGIVVDSTPAASRSVADHAVALLLCGWRRLPLFSSELRAGNWGIKYAQLARDIEGHTLGILGFGQIGRLMAKRSAALGFNISVFDRSPMKREKQLVAEQTGASFTNLEELLSRSSALSIHLPLTKETQGMIGNVEFDRMPDGIVLVNTGRAGVVQRPALLAALRSGKIASAGLDVFHSEPLDPADELLNLPNVLCTPHVGAQTSEAMENVGAAVVRRIEIHATALLSVIKQQNSVVSG</sequence>
<dbReference type="PANTHER" id="PTHR42789">
    <property type="entry name" value="D-ISOMER SPECIFIC 2-HYDROXYACID DEHYDROGENASE FAMILY PROTEIN (AFU_ORTHOLOGUE AFUA_6G10090)"/>
    <property type="match status" value="1"/>
</dbReference>
<dbReference type="InterPro" id="IPR029752">
    <property type="entry name" value="D-isomer_DH_CS1"/>
</dbReference>
<evidence type="ECO:0000256" key="4">
    <source>
        <dbReference type="ARBA" id="ARBA00023027"/>
    </source>
</evidence>
<dbReference type="GO" id="GO:0008652">
    <property type="term" value="P:amino acid biosynthetic process"/>
    <property type="evidence" value="ECO:0007669"/>
    <property type="project" value="UniProtKB-KW"/>
</dbReference>
<comment type="similarity">
    <text evidence="1 5">Belongs to the D-isomer specific 2-hydroxyacid dehydrogenase family.</text>
</comment>
<dbReference type="EMBL" id="KY000042">
    <property type="protein sequence ID" value="ASK43700.1"/>
    <property type="molecule type" value="Genomic_DNA"/>
</dbReference>
<dbReference type="InterPro" id="IPR050857">
    <property type="entry name" value="D-2-hydroxyacid_DH"/>
</dbReference>
<evidence type="ECO:0000256" key="2">
    <source>
        <dbReference type="ARBA" id="ARBA00022605"/>
    </source>
</evidence>
<keyword evidence="3 5" id="KW-0560">Oxidoreductase</keyword>
<dbReference type="Pfam" id="PF00389">
    <property type="entry name" value="2-Hacid_dh"/>
    <property type="match status" value="1"/>
</dbReference>
<accession>A0A2Z2PN34</accession>